<accession>A0A9P8VSN2</accession>
<feature type="compositionally biased region" description="Low complexity" evidence="1">
    <location>
        <begin position="284"/>
        <end position="293"/>
    </location>
</feature>
<gene>
    <name evidence="2" type="ORF">B0T10DRAFT_499388</name>
</gene>
<evidence type="ECO:0000256" key="1">
    <source>
        <dbReference type="SAM" id="MobiDB-lite"/>
    </source>
</evidence>
<sequence length="772" mass="86438">MNRRHPLEYRRLSTKSPRSFLFYIVANVGPDDEQRPLAVALRQGDDMKVGPEHRVKRLLGNALRLVHVLSEPANRVAIETERALAAAWYRSSDHAGIPLQRPEVPDAVQPPFRIKKRSPFLKPRAELPWSHDIREFPFISTCLMLGLMSDPVYCTRPHDVQAQPLATAFRDDRREYGMVVLDISDMDNIGYGIVAFPIHYMAEVQPDPYGNYDPIEGEPPAREPDVVLAENRPRLPLSAGQYTKELWYSGYGSELTDLERFRVVDVSALDYLWPSHHRADDSSTSRSISTSASPHEDQRNSHAYQEAISNLIHQTQYTNDVKSVTFHKSAGLADIQRQMLRRLEETSENLGSSTVLGQLLSLAYAGQSVLNWVAFQNISYEGIATAIESDELKNASALSLCIDNISGDPNVLFAALSRSENLVQLCFLQRPTRETDNASAHLFEQMCASSLRVSGSSLPVASEKDREDTTADVRANWLQDRKIILTCAFSAPLREMAWLPNSEQRRASIPAHAFPVTHMFVRRQLDVSDNRKFQPEYHFVGDALLDPERFATGFLSYIRSIQTDNYLLSFALGPPTLEAYASKPTRLSVSPIPAESFIMARKGGDRAALSDGEGAGQANRDPHVRDIEPGSWVVLVTAERYLNPEAARREEEYPWGYPIEAIFSRYAFIRARSRILVGHLRGDGEMSIPLLDALVGPASLEVVGGLHEFLRETAPHIDAALVERLLDKTENDLGKRDQPSLAPGMNQLSVLNDDDARTVFSGFLADSMVHTR</sequence>
<evidence type="ECO:0000313" key="2">
    <source>
        <dbReference type="EMBL" id="KAH6874032.1"/>
    </source>
</evidence>
<keyword evidence="3" id="KW-1185">Reference proteome</keyword>
<evidence type="ECO:0000313" key="3">
    <source>
        <dbReference type="Proteomes" id="UP000777438"/>
    </source>
</evidence>
<dbReference type="OrthoDB" id="3515175at2759"/>
<dbReference type="AlphaFoldDB" id="A0A9P8VSN2"/>
<dbReference type="EMBL" id="JAGPYM010000042">
    <property type="protein sequence ID" value="KAH6874032.1"/>
    <property type="molecule type" value="Genomic_DNA"/>
</dbReference>
<proteinExistence type="predicted"/>
<feature type="region of interest" description="Disordered" evidence="1">
    <location>
        <begin position="277"/>
        <end position="301"/>
    </location>
</feature>
<protein>
    <submittedName>
        <fullName evidence="2">Uncharacterized protein</fullName>
    </submittedName>
</protein>
<name>A0A9P8VSN2_9HYPO</name>
<organism evidence="2 3">
    <name type="scientific">Thelonectria olida</name>
    <dbReference type="NCBI Taxonomy" id="1576542"/>
    <lineage>
        <taxon>Eukaryota</taxon>
        <taxon>Fungi</taxon>
        <taxon>Dikarya</taxon>
        <taxon>Ascomycota</taxon>
        <taxon>Pezizomycotina</taxon>
        <taxon>Sordariomycetes</taxon>
        <taxon>Hypocreomycetidae</taxon>
        <taxon>Hypocreales</taxon>
        <taxon>Nectriaceae</taxon>
        <taxon>Thelonectria</taxon>
    </lineage>
</organism>
<comment type="caution">
    <text evidence="2">The sequence shown here is derived from an EMBL/GenBank/DDBJ whole genome shotgun (WGS) entry which is preliminary data.</text>
</comment>
<reference evidence="2 3" key="1">
    <citation type="journal article" date="2021" name="Nat. Commun.">
        <title>Genetic determinants of endophytism in the Arabidopsis root mycobiome.</title>
        <authorList>
            <person name="Mesny F."/>
            <person name="Miyauchi S."/>
            <person name="Thiergart T."/>
            <person name="Pickel B."/>
            <person name="Atanasova L."/>
            <person name="Karlsson M."/>
            <person name="Huettel B."/>
            <person name="Barry K.W."/>
            <person name="Haridas S."/>
            <person name="Chen C."/>
            <person name="Bauer D."/>
            <person name="Andreopoulos W."/>
            <person name="Pangilinan J."/>
            <person name="LaButti K."/>
            <person name="Riley R."/>
            <person name="Lipzen A."/>
            <person name="Clum A."/>
            <person name="Drula E."/>
            <person name="Henrissat B."/>
            <person name="Kohler A."/>
            <person name="Grigoriev I.V."/>
            <person name="Martin F.M."/>
            <person name="Hacquard S."/>
        </authorList>
    </citation>
    <scope>NUCLEOTIDE SEQUENCE [LARGE SCALE GENOMIC DNA]</scope>
    <source>
        <strain evidence="2 3">MPI-CAGE-CH-0241</strain>
    </source>
</reference>
<dbReference type="Proteomes" id="UP000777438">
    <property type="component" value="Unassembled WGS sequence"/>
</dbReference>